<name>A0ABR0QU09_GOSAR</name>
<dbReference type="EMBL" id="JARKNE010000002">
    <property type="protein sequence ID" value="KAK5842372.1"/>
    <property type="molecule type" value="Genomic_DNA"/>
</dbReference>
<accession>A0ABR0QU09</accession>
<keyword evidence="2" id="KW-1185">Reference proteome</keyword>
<sequence>MNSLFHNDKVRSTSTFDPGIDSACPFNFINYGVRNPFSFRKGDTLRSASCFSPTFQVSSSKELRLYYLSEERRFTLTKKSTVQIDSHPFIHMGKQGDNVRWCPLKEGGPANNLICDLDKFLLSKWPDLRINHLQEGGYDAILVASR</sequence>
<reference evidence="1 2" key="1">
    <citation type="submission" date="2023-03" db="EMBL/GenBank/DDBJ databases">
        <title>WGS of Gossypium arboreum.</title>
        <authorList>
            <person name="Yu D."/>
        </authorList>
    </citation>
    <scope>NUCLEOTIDE SEQUENCE [LARGE SCALE GENOMIC DNA]</scope>
    <source>
        <tissue evidence="1">Leaf</tissue>
    </source>
</reference>
<proteinExistence type="predicted"/>
<evidence type="ECO:0000313" key="2">
    <source>
        <dbReference type="Proteomes" id="UP001358586"/>
    </source>
</evidence>
<organism evidence="1 2">
    <name type="scientific">Gossypium arboreum</name>
    <name type="common">Tree cotton</name>
    <name type="synonym">Gossypium nanking</name>
    <dbReference type="NCBI Taxonomy" id="29729"/>
    <lineage>
        <taxon>Eukaryota</taxon>
        <taxon>Viridiplantae</taxon>
        <taxon>Streptophyta</taxon>
        <taxon>Embryophyta</taxon>
        <taxon>Tracheophyta</taxon>
        <taxon>Spermatophyta</taxon>
        <taxon>Magnoliopsida</taxon>
        <taxon>eudicotyledons</taxon>
        <taxon>Gunneridae</taxon>
        <taxon>Pentapetalae</taxon>
        <taxon>rosids</taxon>
        <taxon>malvids</taxon>
        <taxon>Malvales</taxon>
        <taxon>Malvaceae</taxon>
        <taxon>Malvoideae</taxon>
        <taxon>Gossypium</taxon>
    </lineage>
</organism>
<protein>
    <submittedName>
        <fullName evidence="1">Uncharacterized protein</fullName>
    </submittedName>
</protein>
<comment type="caution">
    <text evidence="1">The sequence shown here is derived from an EMBL/GenBank/DDBJ whole genome shotgun (WGS) entry which is preliminary data.</text>
</comment>
<dbReference type="Proteomes" id="UP001358586">
    <property type="component" value="Chromosome 2"/>
</dbReference>
<evidence type="ECO:0000313" key="1">
    <source>
        <dbReference type="EMBL" id="KAK5842372.1"/>
    </source>
</evidence>
<gene>
    <name evidence="1" type="ORF">PVK06_004721</name>
</gene>